<dbReference type="Proteomes" id="UP000594778">
    <property type="component" value="Chromosome"/>
</dbReference>
<feature type="domain" description="4'-phosphopantetheinyl transferase N-terminal" evidence="4">
    <location>
        <begin position="26"/>
        <end position="114"/>
    </location>
</feature>
<evidence type="ECO:0000313" key="6">
    <source>
        <dbReference type="Proteomes" id="UP000594778"/>
    </source>
</evidence>
<keyword evidence="2 5" id="KW-0808">Transferase</keyword>
<dbReference type="Pfam" id="PF22624">
    <property type="entry name" value="AASDHPPT_N"/>
    <property type="match status" value="1"/>
</dbReference>
<evidence type="ECO:0000259" key="4">
    <source>
        <dbReference type="Pfam" id="PF22624"/>
    </source>
</evidence>
<dbReference type="Pfam" id="PF01648">
    <property type="entry name" value="ACPS"/>
    <property type="match status" value="1"/>
</dbReference>
<dbReference type="GO" id="GO:0005829">
    <property type="term" value="C:cytosol"/>
    <property type="evidence" value="ECO:0007669"/>
    <property type="project" value="TreeGrafter"/>
</dbReference>
<name>A0A7T2S4Z0_DELAC</name>
<dbReference type="AlphaFoldDB" id="A0A7T2S4Z0"/>
<dbReference type="SUPFAM" id="SSF56214">
    <property type="entry name" value="4'-phosphopantetheinyl transferase"/>
    <property type="match status" value="2"/>
</dbReference>
<evidence type="ECO:0000259" key="3">
    <source>
        <dbReference type="Pfam" id="PF01648"/>
    </source>
</evidence>
<evidence type="ECO:0000256" key="1">
    <source>
        <dbReference type="ARBA" id="ARBA00010990"/>
    </source>
</evidence>
<dbReference type="GO" id="GO:0019878">
    <property type="term" value="P:lysine biosynthetic process via aminoadipic acid"/>
    <property type="evidence" value="ECO:0007669"/>
    <property type="project" value="TreeGrafter"/>
</dbReference>
<dbReference type="Gene3D" id="3.90.470.20">
    <property type="entry name" value="4'-phosphopantetheinyl transferase domain"/>
    <property type="match status" value="2"/>
</dbReference>
<organism evidence="5 6">
    <name type="scientific">Delftia acidovorans</name>
    <name type="common">Pseudomonas acidovorans</name>
    <name type="synonym">Comamonas acidovorans</name>
    <dbReference type="NCBI Taxonomy" id="80866"/>
    <lineage>
        <taxon>Bacteria</taxon>
        <taxon>Pseudomonadati</taxon>
        <taxon>Pseudomonadota</taxon>
        <taxon>Betaproteobacteria</taxon>
        <taxon>Burkholderiales</taxon>
        <taxon>Comamonadaceae</taxon>
        <taxon>Delftia</taxon>
    </lineage>
</organism>
<comment type="similarity">
    <text evidence="1">Belongs to the P-Pant transferase superfamily. Gsp/Sfp/HetI/AcpT family.</text>
</comment>
<proteinExistence type="inferred from homology"/>
<protein>
    <submittedName>
        <fullName evidence="5">4'-phosphopantetheinyl transferase superfamily protein</fullName>
    </submittedName>
</protein>
<evidence type="ECO:0000256" key="2">
    <source>
        <dbReference type="ARBA" id="ARBA00022679"/>
    </source>
</evidence>
<dbReference type="InterPro" id="IPR050559">
    <property type="entry name" value="P-Pant_transferase_sf"/>
</dbReference>
<feature type="domain" description="4'-phosphopantetheinyl transferase" evidence="3">
    <location>
        <begin position="123"/>
        <end position="210"/>
    </location>
</feature>
<dbReference type="PANTHER" id="PTHR12215">
    <property type="entry name" value="PHOSPHOPANTETHEINE TRANSFERASE"/>
    <property type="match status" value="1"/>
</dbReference>
<evidence type="ECO:0000313" key="5">
    <source>
        <dbReference type="EMBL" id="QPS09033.1"/>
    </source>
</evidence>
<gene>
    <name evidence="5" type="ORF">I6G66_02985</name>
</gene>
<dbReference type="InterPro" id="IPR037143">
    <property type="entry name" value="4-PPantetheinyl_Trfase_dom_sf"/>
</dbReference>
<dbReference type="InterPro" id="IPR008278">
    <property type="entry name" value="4-PPantetheinyl_Trfase_dom"/>
</dbReference>
<accession>A0A7T2S4Z0</accession>
<dbReference type="RefSeq" id="WP_197956109.1">
    <property type="nucleotide sequence ID" value="NZ_CP065668.1"/>
</dbReference>
<dbReference type="InterPro" id="IPR055066">
    <property type="entry name" value="AASDHPPT_N"/>
</dbReference>
<dbReference type="EMBL" id="CP065668">
    <property type="protein sequence ID" value="QPS09033.1"/>
    <property type="molecule type" value="Genomic_DNA"/>
</dbReference>
<dbReference type="GO" id="GO:0008897">
    <property type="term" value="F:holo-[acyl-carrier-protein] synthase activity"/>
    <property type="evidence" value="ECO:0007669"/>
    <property type="project" value="InterPro"/>
</dbReference>
<dbReference type="PANTHER" id="PTHR12215:SF10">
    <property type="entry name" value="L-AMINOADIPATE-SEMIALDEHYDE DEHYDROGENASE-PHOSPHOPANTETHEINYL TRANSFERASE"/>
    <property type="match status" value="1"/>
</dbReference>
<reference evidence="5 6" key="1">
    <citation type="submission" date="2020-12" db="EMBL/GenBank/DDBJ databases">
        <title>FDA dAtabase for Regulatory Grade micrObial Sequences (FDA-ARGOS): Supporting development and validation of Infectious Disease Dx tests.</title>
        <authorList>
            <person name="Sproer C."/>
            <person name="Gronow S."/>
            <person name="Severitt S."/>
            <person name="Schroder I."/>
            <person name="Tallon L."/>
            <person name="Sadzewicz L."/>
            <person name="Zhao X."/>
            <person name="Boylan J."/>
            <person name="Ott S."/>
            <person name="Bowen H."/>
            <person name="Vavikolanu K."/>
            <person name="Mehta A."/>
            <person name="Aluvathingal J."/>
            <person name="Nadendla S."/>
            <person name="Lowell S."/>
            <person name="Myers T."/>
            <person name="Yan Y."/>
            <person name="Sichtig H."/>
        </authorList>
    </citation>
    <scope>NUCLEOTIDE SEQUENCE [LARGE SCALE GENOMIC DNA]</scope>
    <source>
        <strain evidence="5 6">FDAARGOS_909</strain>
    </source>
</reference>
<sequence>MNVLAQPPAPAVLPAPQVVLVPVCATPSRLRQMASWLDADEAARASRFVHAADQAVYVASHARLRELLAHECGCVPQELRFVRGPFGKPALCPGHARPLLRFNLSHARGCAVIALTRDGSEPGVDIEAVEHFDAMHEARSLFLSPAECAALAGMHPLHRRDRLARSWTAKEAYTKAEGRGLAHGFPTLEVCFDGPERFSVRPADGTSARPMRGTWSGTVAGQGTVYRVAVVVLGAASPLA</sequence>
<dbReference type="GO" id="GO:0000287">
    <property type="term" value="F:magnesium ion binding"/>
    <property type="evidence" value="ECO:0007669"/>
    <property type="project" value="InterPro"/>
</dbReference>